<evidence type="ECO:0000313" key="3">
    <source>
        <dbReference type="Proteomes" id="UP000199584"/>
    </source>
</evidence>
<name>A0A1I6E9X7_9FIRM</name>
<dbReference type="Proteomes" id="UP000199584">
    <property type="component" value="Unassembled WGS sequence"/>
</dbReference>
<dbReference type="EMBL" id="FOYM01000032">
    <property type="protein sequence ID" value="SFR14563.1"/>
    <property type="molecule type" value="Genomic_DNA"/>
</dbReference>
<reference evidence="3" key="1">
    <citation type="submission" date="2016-10" db="EMBL/GenBank/DDBJ databases">
        <authorList>
            <person name="Varghese N."/>
            <person name="Submissions S."/>
        </authorList>
    </citation>
    <scope>NUCLEOTIDE SEQUENCE [LARGE SCALE GENOMIC DNA]</scope>
    <source>
        <strain evidence="3">DSM 3669</strain>
    </source>
</reference>
<accession>A0A1I6E9X7</accession>
<keyword evidence="3" id="KW-1185">Reference proteome</keyword>
<dbReference type="RefSeq" id="WP_092486596.1">
    <property type="nucleotide sequence ID" value="NZ_FOYM01000032.1"/>
</dbReference>
<dbReference type="STRING" id="39060.SAMN05660706_13220"/>
<evidence type="ECO:0000313" key="2">
    <source>
        <dbReference type="EMBL" id="SFR14563.1"/>
    </source>
</evidence>
<sequence length="122" mass="13840">MRIKIDENMPVDVIDVFENTGHEAHSVYSEGIEGCSDRQLIAICKKEQRVLITLDNDFSNIFAYPPEKFKGIIVLRVENQSKRAVITLVNKLLPVLASSEEKICGNLWIVEENRIRIRGIGS</sequence>
<feature type="domain" description="DUF5615" evidence="1">
    <location>
        <begin position="1"/>
        <end position="112"/>
    </location>
</feature>
<protein>
    <submittedName>
        <fullName evidence="2">Predicted nuclease, contains PIN domain, potential toxin-antitoxin system component</fullName>
    </submittedName>
</protein>
<proteinExistence type="predicted"/>
<organism evidence="2 3">
    <name type="scientific">Desulfoscipio geothermicus DSM 3669</name>
    <dbReference type="NCBI Taxonomy" id="1121426"/>
    <lineage>
        <taxon>Bacteria</taxon>
        <taxon>Bacillati</taxon>
        <taxon>Bacillota</taxon>
        <taxon>Clostridia</taxon>
        <taxon>Eubacteriales</taxon>
        <taxon>Desulfallaceae</taxon>
        <taxon>Desulfoscipio</taxon>
    </lineage>
</organism>
<dbReference type="InterPro" id="IPR041049">
    <property type="entry name" value="DUF5615"/>
</dbReference>
<gene>
    <name evidence="2" type="ORF">SAMN05660706_13220</name>
</gene>
<evidence type="ECO:0000259" key="1">
    <source>
        <dbReference type="Pfam" id="PF18480"/>
    </source>
</evidence>
<dbReference type="AlphaFoldDB" id="A0A1I6E9X7"/>
<dbReference type="OrthoDB" id="334367at2"/>
<dbReference type="Pfam" id="PF18480">
    <property type="entry name" value="DUF5615"/>
    <property type="match status" value="1"/>
</dbReference>